<dbReference type="EMBL" id="VAFL01000017">
    <property type="protein sequence ID" value="TKW65013.1"/>
    <property type="molecule type" value="Genomic_DNA"/>
</dbReference>
<proteinExistence type="predicted"/>
<name>A0A533I1U0_PARDE</name>
<dbReference type="InterPro" id="IPR027417">
    <property type="entry name" value="P-loop_NTPase"/>
</dbReference>
<evidence type="ECO:0000259" key="3">
    <source>
        <dbReference type="PROSITE" id="PS50893"/>
    </source>
</evidence>
<comment type="caution">
    <text evidence="4">The sequence shown here is derived from an EMBL/GenBank/DDBJ whole genome shotgun (WGS) entry which is preliminary data.</text>
</comment>
<reference evidence="4 5" key="1">
    <citation type="journal article" date="2017" name="Nat. Commun.">
        <title>In situ click chemistry generation of cyclooxygenase-2 inhibitors.</title>
        <authorList>
            <person name="Bhardwaj A."/>
            <person name="Kaur J."/>
            <person name="Wuest M."/>
            <person name="Wuest F."/>
        </authorList>
    </citation>
    <scope>NUCLEOTIDE SEQUENCE [LARGE SCALE GENOMIC DNA]</scope>
    <source>
        <strain evidence="4">S2_012_000_R3_94</strain>
    </source>
</reference>
<dbReference type="GO" id="GO:0016887">
    <property type="term" value="F:ATP hydrolysis activity"/>
    <property type="evidence" value="ECO:0007669"/>
    <property type="project" value="InterPro"/>
</dbReference>
<evidence type="ECO:0000313" key="4">
    <source>
        <dbReference type="EMBL" id="TKW65013.1"/>
    </source>
</evidence>
<dbReference type="SMART" id="SM00382">
    <property type="entry name" value="AAA"/>
    <property type="match status" value="1"/>
</dbReference>
<evidence type="ECO:0000313" key="5">
    <source>
        <dbReference type="Proteomes" id="UP000315344"/>
    </source>
</evidence>
<organism evidence="4 5">
    <name type="scientific">Paracoccus denitrificans</name>
    <dbReference type="NCBI Taxonomy" id="266"/>
    <lineage>
        <taxon>Bacteria</taxon>
        <taxon>Pseudomonadati</taxon>
        <taxon>Pseudomonadota</taxon>
        <taxon>Alphaproteobacteria</taxon>
        <taxon>Rhodobacterales</taxon>
        <taxon>Paracoccaceae</taxon>
        <taxon>Paracoccus</taxon>
    </lineage>
</organism>
<evidence type="ECO:0000256" key="2">
    <source>
        <dbReference type="ARBA" id="ARBA00022840"/>
    </source>
</evidence>
<dbReference type="PROSITE" id="PS50893">
    <property type="entry name" value="ABC_TRANSPORTER_2"/>
    <property type="match status" value="1"/>
</dbReference>
<gene>
    <name evidence="4" type="ORF">DI616_16705</name>
</gene>
<dbReference type="CDD" id="cd03214">
    <property type="entry name" value="ABC_Iron-Siderophores_B12_Hemin"/>
    <property type="match status" value="1"/>
</dbReference>
<dbReference type="InterPro" id="IPR017871">
    <property type="entry name" value="ABC_transporter-like_CS"/>
</dbReference>
<feature type="domain" description="ABC transporter" evidence="3">
    <location>
        <begin position="5"/>
        <end position="239"/>
    </location>
</feature>
<accession>A0A533I1U0</accession>
<dbReference type="InterPro" id="IPR003593">
    <property type="entry name" value="AAA+_ATPase"/>
</dbReference>
<dbReference type="PANTHER" id="PTHR42794:SF2">
    <property type="entry name" value="ABC TRANSPORTER ATP-BINDING PROTEIN"/>
    <property type="match status" value="1"/>
</dbReference>
<keyword evidence="2 4" id="KW-0067">ATP-binding</keyword>
<dbReference type="Proteomes" id="UP000315344">
    <property type="component" value="Unassembled WGS sequence"/>
</dbReference>
<dbReference type="GO" id="GO:0005524">
    <property type="term" value="F:ATP binding"/>
    <property type="evidence" value="ECO:0007669"/>
    <property type="project" value="UniProtKB-KW"/>
</dbReference>
<dbReference type="PROSITE" id="PS00211">
    <property type="entry name" value="ABC_TRANSPORTER_1"/>
    <property type="match status" value="1"/>
</dbReference>
<dbReference type="PANTHER" id="PTHR42794">
    <property type="entry name" value="HEMIN IMPORT ATP-BINDING PROTEIN HMUV"/>
    <property type="match status" value="1"/>
</dbReference>
<keyword evidence="1" id="KW-0547">Nucleotide-binding</keyword>
<dbReference type="Gene3D" id="3.40.50.300">
    <property type="entry name" value="P-loop containing nucleotide triphosphate hydrolases"/>
    <property type="match status" value="1"/>
</dbReference>
<dbReference type="InterPro" id="IPR003439">
    <property type="entry name" value="ABC_transporter-like_ATP-bd"/>
</dbReference>
<dbReference type="AlphaFoldDB" id="A0A533I1U0"/>
<sequence length="262" mass="28050">MTKALCVTELSAGYRGKPVLDRLNLQPLQPGTITALVGPNAAGKSTLLRSLAGLHPATGRIDLGELDLNRLSLAERACHVGFMPQSLPQRTELSVLEAVVGALQSAPIGTGRLADNRRRAVEVLDWLNILDLAMDGIGRLSGGQRQLASLAQAIVRKPRVLLLDEPTSALDLRHQFDVMSIVREIANSGCIVIVVLHDLTLAASWVDHLVVLDGGQIAAEGAPEIALTPEILSAVYKVQARVERCSRGRLQISVDGPRPEDP</sequence>
<dbReference type="Pfam" id="PF00005">
    <property type="entry name" value="ABC_tran"/>
    <property type="match status" value="1"/>
</dbReference>
<evidence type="ECO:0000256" key="1">
    <source>
        <dbReference type="ARBA" id="ARBA00022741"/>
    </source>
</evidence>
<protein>
    <submittedName>
        <fullName evidence="4">ABC transporter ATP-binding protein</fullName>
    </submittedName>
</protein>
<dbReference type="SUPFAM" id="SSF52540">
    <property type="entry name" value="P-loop containing nucleoside triphosphate hydrolases"/>
    <property type="match status" value="1"/>
</dbReference>